<feature type="transmembrane region" description="Helical" evidence="6">
    <location>
        <begin position="75"/>
        <end position="96"/>
    </location>
</feature>
<feature type="transmembrane region" description="Helical" evidence="6">
    <location>
        <begin position="102"/>
        <end position="122"/>
    </location>
</feature>
<dbReference type="PANTHER" id="PTHR38459">
    <property type="entry name" value="PROPHAGE BACTOPRENOL-LINKED GLUCOSE TRANSLOCASE HOMOLOG"/>
    <property type="match status" value="1"/>
</dbReference>
<dbReference type="InterPro" id="IPR007267">
    <property type="entry name" value="GtrA_DPMS_TM"/>
</dbReference>
<evidence type="ECO:0000256" key="3">
    <source>
        <dbReference type="ARBA" id="ARBA00022692"/>
    </source>
</evidence>
<dbReference type="Pfam" id="PF04138">
    <property type="entry name" value="GtrA_DPMS_TM"/>
    <property type="match status" value="1"/>
</dbReference>
<dbReference type="InterPro" id="IPR051401">
    <property type="entry name" value="GtrA_CellWall_Glycosyl"/>
</dbReference>
<keyword evidence="4 6" id="KW-1133">Transmembrane helix</keyword>
<evidence type="ECO:0000256" key="2">
    <source>
        <dbReference type="ARBA" id="ARBA00009399"/>
    </source>
</evidence>
<dbReference type="GO" id="GO:0005886">
    <property type="term" value="C:plasma membrane"/>
    <property type="evidence" value="ECO:0007669"/>
    <property type="project" value="TreeGrafter"/>
</dbReference>
<evidence type="ECO:0000256" key="1">
    <source>
        <dbReference type="ARBA" id="ARBA00004141"/>
    </source>
</evidence>
<organism evidence="8 9">
    <name type="scientific">Candidatus Harrisonbacteria bacterium RIFCSPLOWO2_02_FULL_45_10c</name>
    <dbReference type="NCBI Taxonomy" id="1798410"/>
    <lineage>
        <taxon>Bacteria</taxon>
        <taxon>Candidatus Harrisoniibacteriota</taxon>
    </lineage>
</organism>
<feature type="domain" description="GtrA/DPMS transmembrane" evidence="7">
    <location>
        <begin position="74"/>
        <end position="201"/>
    </location>
</feature>
<feature type="transmembrane region" description="Helical" evidence="6">
    <location>
        <begin position="175"/>
        <end position="194"/>
    </location>
</feature>
<comment type="similarity">
    <text evidence="2">Belongs to the GtrA family.</text>
</comment>
<evidence type="ECO:0000313" key="9">
    <source>
        <dbReference type="Proteomes" id="UP000176284"/>
    </source>
</evidence>
<dbReference type="PANTHER" id="PTHR38459:SF1">
    <property type="entry name" value="PROPHAGE BACTOPRENOL-LINKED GLUCOSE TRANSLOCASE HOMOLOG"/>
    <property type="match status" value="1"/>
</dbReference>
<feature type="transmembrane region" description="Helical" evidence="6">
    <location>
        <begin position="41"/>
        <end position="63"/>
    </location>
</feature>
<feature type="transmembrane region" description="Helical" evidence="6">
    <location>
        <begin position="12"/>
        <end position="29"/>
    </location>
</feature>
<comment type="caution">
    <text evidence="8">The sequence shown here is derived from an EMBL/GenBank/DDBJ whole genome shotgun (WGS) entry which is preliminary data.</text>
</comment>
<comment type="subcellular location">
    <subcellularLocation>
        <location evidence="1">Membrane</location>
        <topology evidence="1">Multi-pass membrane protein</topology>
    </subcellularLocation>
</comment>
<name>A0A1G1ZTK0_9BACT</name>
<sequence length="203" mass="22404">MDPSIKIKKDLQISFGAGIAAGFLAIPILRNLDIPVSLLTGFLIMAGFVATTLSGYGVAYWLSRRFPVMMQVVKFGMIGGVNTLLDLSILNFLIYISGIATGIHFSVFKGISFIIAVTNSYFWNKFWTFRSTEEVQTVEFFKFFIVNVVGFVINVSAASFIVNGIGAPPGISLELWANIGAISSVFISLIWNFLGMKFIVFRR</sequence>
<dbReference type="Proteomes" id="UP000176284">
    <property type="component" value="Unassembled WGS sequence"/>
</dbReference>
<keyword evidence="3 6" id="KW-0812">Transmembrane</keyword>
<evidence type="ECO:0000256" key="5">
    <source>
        <dbReference type="ARBA" id="ARBA00023136"/>
    </source>
</evidence>
<evidence type="ECO:0000313" key="8">
    <source>
        <dbReference type="EMBL" id="OGY67882.1"/>
    </source>
</evidence>
<reference evidence="8 9" key="1">
    <citation type="journal article" date="2016" name="Nat. Commun.">
        <title>Thousands of microbial genomes shed light on interconnected biogeochemical processes in an aquifer system.</title>
        <authorList>
            <person name="Anantharaman K."/>
            <person name="Brown C.T."/>
            <person name="Hug L.A."/>
            <person name="Sharon I."/>
            <person name="Castelle C.J."/>
            <person name="Probst A.J."/>
            <person name="Thomas B.C."/>
            <person name="Singh A."/>
            <person name="Wilkins M.J."/>
            <person name="Karaoz U."/>
            <person name="Brodie E.L."/>
            <person name="Williams K.H."/>
            <person name="Hubbard S.S."/>
            <person name="Banfield J.F."/>
        </authorList>
    </citation>
    <scope>NUCLEOTIDE SEQUENCE [LARGE SCALE GENOMIC DNA]</scope>
</reference>
<evidence type="ECO:0000256" key="4">
    <source>
        <dbReference type="ARBA" id="ARBA00022989"/>
    </source>
</evidence>
<protein>
    <recommendedName>
        <fullName evidence="7">GtrA/DPMS transmembrane domain-containing protein</fullName>
    </recommendedName>
</protein>
<dbReference type="GO" id="GO:0000271">
    <property type="term" value="P:polysaccharide biosynthetic process"/>
    <property type="evidence" value="ECO:0007669"/>
    <property type="project" value="InterPro"/>
</dbReference>
<proteinExistence type="inferred from homology"/>
<dbReference type="EMBL" id="MHJM01000014">
    <property type="protein sequence ID" value="OGY67882.1"/>
    <property type="molecule type" value="Genomic_DNA"/>
</dbReference>
<evidence type="ECO:0000256" key="6">
    <source>
        <dbReference type="SAM" id="Phobius"/>
    </source>
</evidence>
<gene>
    <name evidence="8" type="ORF">A3H63_01905</name>
</gene>
<evidence type="ECO:0000259" key="7">
    <source>
        <dbReference type="Pfam" id="PF04138"/>
    </source>
</evidence>
<dbReference type="AlphaFoldDB" id="A0A1G1ZTK0"/>
<feature type="transmembrane region" description="Helical" evidence="6">
    <location>
        <begin position="143"/>
        <end position="163"/>
    </location>
</feature>
<keyword evidence="5 6" id="KW-0472">Membrane</keyword>
<accession>A0A1G1ZTK0</accession>
<dbReference type="STRING" id="1798410.A3H63_01905"/>